<organism evidence="8 10">
    <name type="scientific">Formosa algae</name>
    <dbReference type="NCBI Taxonomy" id="225843"/>
    <lineage>
        <taxon>Bacteria</taxon>
        <taxon>Pseudomonadati</taxon>
        <taxon>Bacteroidota</taxon>
        <taxon>Flavobacteriia</taxon>
        <taxon>Flavobacteriales</taxon>
        <taxon>Flavobacteriaceae</taxon>
        <taxon>Formosa</taxon>
    </lineage>
</organism>
<name>A0A9X1CCL5_9FLAO</name>
<evidence type="ECO:0000313" key="11">
    <source>
        <dbReference type="Proteomes" id="UP001231587"/>
    </source>
</evidence>
<protein>
    <recommendedName>
        <fullName evidence="7">Dipeptidyl-peptidase</fullName>
        <ecNumber evidence="7">3.4.14.-</ecNumber>
    </recommendedName>
</protein>
<keyword evidence="3 7" id="KW-0645">Protease</keyword>
<feature type="chain" id="PRO_5041011539" description="Dipeptidyl-peptidase" evidence="7">
    <location>
        <begin position="18"/>
        <end position="695"/>
    </location>
</feature>
<proteinExistence type="inferred from homology"/>
<evidence type="ECO:0000256" key="7">
    <source>
        <dbReference type="RuleBase" id="RU366067"/>
    </source>
</evidence>
<evidence type="ECO:0000256" key="1">
    <source>
        <dbReference type="ARBA" id="ARBA00010491"/>
    </source>
</evidence>
<comment type="caution">
    <text evidence="8">The sequence shown here is derived from an EMBL/GenBank/DDBJ whole genome shotgun (WGS) entry which is preliminary data.</text>
</comment>
<dbReference type="Pfam" id="PF10459">
    <property type="entry name" value="Peptidase_S46"/>
    <property type="match status" value="1"/>
</dbReference>
<dbReference type="AlphaFoldDB" id="A0A9X1CCL5"/>
<dbReference type="SUPFAM" id="SSF50494">
    <property type="entry name" value="Trypsin-like serine proteases"/>
    <property type="match status" value="1"/>
</dbReference>
<dbReference type="PANTHER" id="PTHR38469:SF1">
    <property type="entry name" value="PERIPLASMIC PEPTIDASE SUBFAMILY S1B"/>
    <property type="match status" value="1"/>
</dbReference>
<reference evidence="8" key="1">
    <citation type="submission" date="2021-03" db="EMBL/GenBank/DDBJ databases">
        <title>Genomic Encyclopedia of Type Strains, Phase IV (KMG-IV): sequencing the most valuable type-strain genomes for metagenomic binning, comparative biology and taxonomic classification.</title>
        <authorList>
            <person name="Goeker M."/>
        </authorList>
    </citation>
    <scope>NUCLEOTIDE SEQUENCE</scope>
    <source>
        <strain evidence="8">DSM 15523</strain>
        <strain evidence="9 11">DSM 16476</strain>
    </source>
</reference>
<keyword evidence="4 7" id="KW-0732">Signal</keyword>
<dbReference type="GO" id="GO:0008239">
    <property type="term" value="F:dipeptidyl-peptidase activity"/>
    <property type="evidence" value="ECO:0007669"/>
    <property type="project" value="UniProtKB-UniRule"/>
</dbReference>
<evidence type="ECO:0000313" key="8">
    <source>
        <dbReference type="EMBL" id="MBP1840274.1"/>
    </source>
</evidence>
<dbReference type="GO" id="GO:0043171">
    <property type="term" value="P:peptide catabolic process"/>
    <property type="evidence" value="ECO:0007669"/>
    <property type="project" value="UniProtKB-UniRule"/>
</dbReference>
<keyword evidence="11" id="KW-1185">Reference proteome</keyword>
<evidence type="ECO:0000313" key="9">
    <source>
        <dbReference type="EMBL" id="MDQ0334138.1"/>
    </source>
</evidence>
<dbReference type="EMBL" id="JAUSUU010000001">
    <property type="protein sequence ID" value="MDQ0334138.1"/>
    <property type="molecule type" value="Genomic_DNA"/>
</dbReference>
<dbReference type="InterPro" id="IPR009003">
    <property type="entry name" value="Peptidase_S1_PA"/>
</dbReference>
<keyword evidence="2 7" id="KW-0031">Aminopeptidase</keyword>
<dbReference type="InterPro" id="IPR019500">
    <property type="entry name" value="Pep_S46"/>
</dbReference>
<sequence length="695" mass="78732">MKLFKILLLFLTLQVSAQQGGMWIPSLLQGMNEADMQSLGSKLSAKDIYDVNHSSLKDAIGHFNGGCTSEVISKQGLLLTNHHCGYSQIQSHSSLENDYLKDGFWAKSFDEELPNNGLYVEFIVRIEDVTAQVLEGVTKDMTPREKQAKTDGNSNRIQAATKKEEWQNTKIKSFFKGNQYFLFVTERFNDIRLVGAPPTSIGKFGSDTDNWVWPRHTGDFSIFRIYADKNNRPAAYSKDNKPYKPKHFLPVSLDGISEGDFTLVFGFPGTTEEYLPAVAIQEITEQLNPSNIAIREAALKVIDAKMKTSDEIRIQYASKQARIANYWKKWIGENTGIKKSNAIAKKKAEEVTFTEALKAKNLEAEYGHILPELETQYAAFAPVDIKRNNFVEIFVRTNELMSMMFRLTQLEAAATKDEATFNKAKEAMQGRIKSTLKNFNTEVDQGVFEAIMPFYTKNVDTSIYNSTAFTNLDSALAVLEGTPTEVIEKLNTDAAYVYAKPFIEDFYTNIEPDFQDKNSAINALETEYMKALMEVVPNERYYPDANSTLRVTYGQVRGYEPRDAVYYNPVSYLDGVMEKYVPDDYEFDVPQKLQDLYTTKDYGRYADKNGKLPVCFLGTNHTTGGNSGSPAIDAEGNLVGLNFDRVWEGTMSDMNYDPEICRNIMVDVRYVLFIIDKYAGAERLIKEMKLVHPKK</sequence>
<evidence type="ECO:0000256" key="6">
    <source>
        <dbReference type="ARBA" id="ARBA00022825"/>
    </source>
</evidence>
<dbReference type="Proteomes" id="UP001231587">
    <property type="component" value="Unassembled WGS sequence"/>
</dbReference>
<comment type="function">
    <text evidence="7">Catalyzes the removal of dipeptides from the N-terminus of oligopeptides.</text>
</comment>
<evidence type="ECO:0000256" key="5">
    <source>
        <dbReference type="ARBA" id="ARBA00022801"/>
    </source>
</evidence>
<dbReference type="EC" id="3.4.14.-" evidence="7"/>
<dbReference type="GO" id="GO:0070009">
    <property type="term" value="F:serine-type aminopeptidase activity"/>
    <property type="evidence" value="ECO:0007669"/>
    <property type="project" value="UniProtKB-UniRule"/>
</dbReference>
<dbReference type="PANTHER" id="PTHR38469">
    <property type="entry name" value="PERIPLASMIC PEPTIDASE SUBFAMILY S1B"/>
    <property type="match status" value="1"/>
</dbReference>
<keyword evidence="5 7" id="KW-0378">Hydrolase</keyword>
<dbReference type="OrthoDB" id="9805367at2"/>
<evidence type="ECO:0000256" key="4">
    <source>
        <dbReference type="ARBA" id="ARBA00022729"/>
    </source>
</evidence>
<keyword evidence="6 7" id="KW-0720">Serine protease</keyword>
<dbReference type="Proteomes" id="UP001138672">
    <property type="component" value="Unassembled WGS sequence"/>
</dbReference>
<gene>
    <name evidence="8" type="ORF">J2Z56_002202</name>
    <name evidence="9" type="ORF">J2Z57_000560</name>
</gene>
<evidence type="ECO:0000256" key="3">
    <source>
        <dbReference type="ARBA" id="ARBA00022670"/>
    </source>
</evidence>
<comment type="similarity">
    <text evidence="1 7">Belongs to the peptidase S46 family.</text>
</comment>
<dbReference type="RefSeq" id="WP_057782971.1">
    <property type="nucleotide sequence ID" value="NZ_JAGGJQ010000006.1"/>
</dbReference>
<accession>A0A9X1CCL5</accession>
<feature type="signal peptide" evidence="7">
    <location>
        <begin position="1"/>
        <end position="17"/>
    </location>
</feature>
<evidence type="ECO:0000256" key="2">
    <source>
        <dbReference type="ARBA" id="ARBA00022438"/>
    </source>
</evidence>
<evidence type="ECO:0000313" key="10">
    <source>
        <dbReference type="Proteomes" id="UP001138672"/>
    </source>
</evidence>
<dbReference type="EMBL" id="JAGGJQ010000006">
    <property type="protein sequence ID" value="MBP1840274.1"/>
    <property type="molecule type" value="Genomic_DNA"/>
</dbReference>
<dbReference type="GO" id="GO:0006508">
    <property type="term" value="P:proteolysis"/>
    <property type="evidence" value="ECO:0007669"/>
    <property type="project" value="UniProtKB-KW"/>
</dbReference>